<name>A0A1J5IIZ9_9BACT</name>
<proteinExistence type="predicted"/>
<comment type="caution">
    <text evidence="1">The sequence shown here is derived from an EMBL/GenBank/DDBJ whole genome shotgun (WGS) entry which is preliminary data.</text>
</comment>
<dbReference type="Proteomes" id="UP000183245">
    <property type="component" value="Unassembled WGS sequence"/>
</dbReference>
<evidence type="ECO:0000313" key="2">
    <source>
        <dbReference type="Proteomes" id="UP000183245"/>
    </source>
</evidence>
<organism evidence="1 2">
    <name type="scientific">Candidatus Wirthbacteria bacterium CG2_30_54_11</name>
    <dbReference type="NCBI Taxonomy" id="1817892"/>
    <lineage>
        <taxon>Bacteria</taxon>
        <taxon>Candidatus Wirthbacteria</taxon>
    </lineage>
</organism>
<protein>
    <submittedName>
        <fullName evidence="1">Uncharacterized protein</fullName>
    </submittedName>
</protein>
<dbReference type="AlphaFoldDB" id="A0A1J5IIZ9"/>
<gene>
    <name evidence="1" type="ORF">AUK40_03935</name>
</gene>
<accession>A0A1J5IIZ9</accession>
<sequence>MQITTAEERVFVFKEQISQEQSEGRAWGRKIDAFGAFTKMASFLQKPKDDDFEMIYKEHRYQPFWHVVCRATYDYERKSSFVIAVTKAEVKSVTIEGAEHQVEAQRVTVSGIEHCREDLTQQEFVDGISAAQRRTA</sequence>
<dbReference type="EMBL" id="MNZT01000067">
    <property type="protein sequence ID" value="OIP97121.1"/>
    <property type="molecule type" value="Genomic_DNA"/>
</dbReference>
<dbReference type="STRING" id="1817892.AUK40_03935"/>
<reference evidence="1 2" key="1">
    <citation type="journal article" date="2016" name="Environ. Microbiol.">
        <title>Genomic resolution of a cold subsurface aquifer community provides metabolic insights for novel microbes adapted to high CO concentrations.</title>
        <authorList>
            <person name="Probst A.J."/>
            <person name="Castelle C.J."/>
            <person name="Singh A."/>
            <person name="Brown C.T."/>
            <person name="Anantharaman K."/>
            <person name="Sharon I."/>
            <person name="Hug L.A."/>
            <person name="Burstein D."/>
            <person name="Emerson J.B."/>
            <person name="Thomas B.C."/>
            <person name="Banfield J.F."/>
        </authorList>
    </citation>
    <scope>NUCLEOTIDE SEQUENCE [LARGE SCALE GENOMIC DNA]</scope>
    <source>
        <strain evidence="1">CG2_30_54_11</strain>
    </source>
</reference>
<evidence type="ECO:0000313" key="1">
    <source>
        <dbReference type="EMBL" id="OIP97121.1"/>
    </source>
</evidence>